<dbReference type="GO" id="GO:0009306">
    <property type="term" value="P:protein secretion"/>
    <property type="evidence" value="ECO:0007669"/>
    <property type="project" value="InterPro"/>
</dbReference>
<dbReference type="PANTHER" id="PTHR36985:SF1">
    <property type="entry name" value="TRANSLOCATION AND ASSEMBLY MODULE SUBUNIT TAMB"/>
    <property type="match status" value="1"/>
</dbReference>
<evidence type="ECO:0000259" key="7">
    <source>
        <dbReference type="Pfam" id="PF04357"/>
    </source>
</evidence>
<protein>
    <submittedName>
        <fullName evidence="8">Translocation/assembly module TamB domain-containing protein</fullName>
    </submittedName>
</protein>
<evidence type="ECO:0000256" key="4">
    <source>
        <dbReference type="ARBA" id="ARBA00023136"/>
    </source>
</evidence>
<comment type="caution">
    <text evidence="8">The sequence shown here is derived from an EMBL/GenBank/DDBJ whole genome shotgun (WGS) entry which is preliminary data.</text>
</comment>
<evidence type="ECO:0000313" key="9">
    <source>
        <dbReference type="Proteomes" id="UP001241110"/>
    </source>
</evidence>
<keyword evidence="2 6" id="KW-0812">Transmembrane</keyword>
<feature type="transmembrane region" description="Helical" evidence="6">
    <location>
        <begin position="12"/>
        <end position="30"/>
    </location>
</feature>
<comment type="subcellular location">
    <subcellularLocation>
        <location evidence="1">Membrane</location>
        <topology evidence="1">Single-pass membrane protein</topology>
    </subcellularLocation>
</comment>
<gene>
    <name evidence="8" type="ORF">QNI16_00510</name>
</gene>
<keyword evidence="3 6" id="KW-1133">Transmembrane helix</keyword>
<dbReference type="EMBL" id="JASJOS010000001">
    <property type="protein sequence ID" value="MDJ1478941.1"/>
    <property type="molecule type" value="Genomic_DNA"/>
</dbReference>
<feature type="region of interest" description="Disordered" evidence="5">
    <location>
        <begin position="1489"/>
        <end position="1521"/>
    </location>
</feature>
<feature type="domain" description="Translocation and assembly module TamB C-terminal" evidence="7">
    <location>
        <begin position="1029"/>
        <end position="1453"/>
    </location>
</feature>
<organism evidence="8 9">
    <name type="scientific">Xanthocytophaga flava</name>
    <dbReference type="NCBI Taxonomy" id="3048013"/>
    <lineage>
        <taxon>Bacteria</taxon>
        <taxon>Pseudomonadati</taxon>
        <taxon>Bacteroidota</taxon>
        <taxon>Cytophagia</taxon>
        <taxon>Cytophagales</taxon>
        <taxon>Rhodocytophagaceae</taxon>
        <taxon>Xanthocytophaga</taxon>
    </lineage>
</organism>
<dbReference type="PANTHER" id="PTHR36985">
    <property type="entry name" value="TRANSLOCATION AND ASSEMBLY MODULE SUBUNIT TAMB"/>
    <property type="match status" value="1"/>
</dbReference>
<evidence type="ECO:0000313" key="8">
    <source>
        <dbReference type="EMBL" id="MDJ1478941.1"/>
    </source>
</evidence>
<evidence type="ECO:0000256" key="1">
    <source>
        <dbReference type="ARBA" id="ARBA00004167"/>
    </source>
</evidence>
<evidence type="ECO:0000256" key="2">
    <source>
        <dbReference type="ARBA" id="ARBA00022692"/>
    </source>
</evidence>
<feature type="compositionally biased region" description="Polar residues" evidence="5">
    <location>
        <begin position="1508"/>
        <end position="1521"/>
    </location>
</feature>
<reference evidence="8" key="1">
    <citation type="submission" date="2023-05" db="EMBL/GenBank/DDBJ databases">
        <authorList>
            <person name="Zhang X."/>
        </authorList>
    </citation>
    <scope>NUCLEOTIDE SEQUENCE</scope>
    <source>
        <strain evidence="8">YF14B1</strain>
    </source>
</reference>
<evidence type="ECO:0000256" key="5">
    <source>
        <dbReference type="SAM" id="MobiDB-lite"/>
    </source>
</evidence>
<name>A0AAE3QHX9_9BACT</name>
<proteinExistence type="predicted"/>
<dbReference type="RefSeq" id="WP_313974732.1">
    <property type="nucleotide sequence ID" value="NZ_JASJOS010000001.1"/>
</dbReference>
<evidence type="ECO:0000256" key="3">
    <source>
        <dbReference type="ARBA" id="ARBA00022989"/>
    </source>
</evidence>
<sequence>MWQFVKKFIARIVYSIPIWLLVVLGLLAALQTTTVQTYLAGHATKYLSDKVGFPIYVDYLNIRWPDYVVLRNVSILDRENQRMIEAGEVQVDFKWSTLIDGKNIYIDKVILRNAHVRLIKSKKTNELNIDEFVATVDSILNPPRKTKRVGPAPIFQIDQAWLNNVQFSYNDQREDTIREGFDYYHFTIDSIQAVAHQLRFVADTVQTTVENLQGQDNRTNLDIHRLSTNFLYTKHIIELAQLRLDIGNSTIRERIAFKYDRPADLSDFVEKTFMNADLNETRIYSKDLALFAPYLNRYEEYWSVSGHFNGLVGRFRLRNANLQFGEKSRINGNISFEGLPNFKETLIDFDLKPSVVVITDLQQYLDSASFRTSRKFGTIHLSGKFLGFPEDFVANGTFDTDLGTIISDINLKNKSNTAYKGHLTTRNFDLGTFLGEPKTVQHLDMDGEIEGQGLKMKDANLQLKANISRLGYKSYDYNTITVDGKLSKQQFNGSLSIKDTNLIFDAKGEIDLRNNHNLVNIEADLQKADLKALNLTSKDATIRTQLHINSRGLKLDDIVGDAIFTNGYVLYNNKDLVIDSLQIHSVKDSGQRIFNVRSSFANIDAEGNFDFTRLSTDFQNLVKEYQLNFSNNAKEIKRYYSSKEKNKGPRYSLDYNVFLRDINPVLLMFYPDWSISRNTTIEGSFSQGRSARVSLHSNIDTLSYKNNIFYANEVDVNSSKLSDSTTVLAVTYLQSKKQKIGATQTENMALEAVWNGKHIEFSSKIQQPSNSNYADLRGDVEFQSDQISLKFKPSHFQIFKNVWHIDTTNLITIQNRNINFNDLQFTNQYQFISLDGTLSEDSTKALRLSLKEFGLQALNPLVDHELGGAVNGFIEIKDFYKNRSIESELTIEELVVDKFLVGDIIGESHWNEETQKVNANYQVYRMDQRIVRLYGIYNPQATENAMDMQIILDRANLEILEPFFKDQVSRLGGTASGTLSLTGTFSSPILNGEVNVYNGRFRYNYLNTFYYFDDKVHFSPNEIGVKNLQLRDEDENIAVINGGVFHDGFKNFVLSLTGRMRNFKVLNTTLKDNDLFYGTAYVTGDLSLLGAIENLTIRANARSNKGTKIAIPISDTRTISQQDFISFATKTKPSATLTEKDKREQVDLTGVLMDFNFDITPDAWCEIIFDEKAGDIIRGNGSGRIRMEIDTKGDFRMFGNYTINKGAYNFTLLNAVNKAFTIEPGGTVSWSGDPYGGILDINAIYTQSASILPIITSDVNKLSAQEQMEARKHYPVTVQMRLTGNLLSPKIGLGIDFKNFPQNSQFYVNVMDFKNRISVNEQELNKQVFSLLILQRLSAENFSGLGQGTVTSSISELLTNQLSYWASQVNENLEVDLNLNGLDSDAWNALQLRLSYALLDGRLRITRDGGFTTVQSTTDPTARAVSVIGDWTIEYILNKSGSLRVKMFNRNSQNIMGTTSTTTTGVVAGFSLLHTESFNSLWELFHSKRKERSEPEKPAESEAPNKVPPSTSQLNSNRQQK</sequence>
<dbReference type="Pfam" id="PF04357">
    <property type="entry name" value="TamB"/>
    <property type="match status" value="1"/>
</dbReference>
<dbReference type="Proteomes" id="UP001241110">
    <property type="component" value="Unassembled WGS sequence"/>
</dbReference>
<keyword evidence="4 6" id="KW-0472">Membrane</keyword>
<feature type="compositionally biased region" description="Basic and acidic residues" evidence="5">
    <location>
        <begin position="1491"/>
        <end position="1500"/>
    </location>
</feature>
<accession>A0AAE3QHX9</accession>
<dbReference type="GO" id="GO:0005886">
    <property type="term" value="C:plasma membrane"/>
    <property type="evidence" value="ECO:0007669"/>
    <property type="project" value="InterPro"/>
</dbReference>
<dbReference type="InterPro" id="IPR007452">
    <property type="entry name" value="TamB_C"/>
</dbReference>
<evidence type="ECO:0000256" key="6">
    <source>
        <dbReference type="SAM" id="Phobius"/>
    </source>
</evidence>